<name>A0A1J7K3V3_9PEZI</name>
<dbReference type="InterPro" id="IPR008927">
    <property type="entry name" value="6-PGluconate_DH-like_C_sf"/>
</dbReference>
<sequence length="345" mass="36008">MATDHPKTTIAVLSIGDMGGGIARLLVAKGFRVVTDVTGRSADTISRAQSAGVEILPLSTIVSEASAILSIVPPSDAKSTAEAVLSSTLSALDSGTRDPTSEPLIFIDLNATSPSSARSLASSFSPHESKIQFIDGAIIGGPPTLSLSPDAAWYIPQIPTSGPFPVSASLASALQAYHIDSKIGSASGLKMCFASLTKGYTAIAIQAFTTAHRLGVLDHLNSALEQTVPGLRGRLEKGVTGMPPKAYRWVREMEEISATHRDEGGFGEVGADIFTGAARVYGLVADGTVLGEEKVGRRKRGTTVEDVALAVGEGLEVLEGRGKRRRVEGGEGEQDGERVAEVEQR</sequence>
<accession>A0A1J7K3V3</accession>
<dbReference type="SUPFAM" id="SSF48179">
    <property type="entry name" value="6-phosphogluconate dehydrogenase C-terminal domain-like"/>
    <property type="match status" value="1"/>
</dbReference>
<reference evidence="4 5" key="1">
    <citation type="submission" date="2016-10" db="EMBL/GenBank/DDBJ databases">
        <title>Draft genome sequence of Coniochaeta ligniaria NRRL30616, a lignocellulolytic fungus for bioabatement of inhibitors in plant biomass hydrolysates.</title>
        <authorList>
            <consortium name="DOE Joint Genome Institute"/>
            <person name="Jimenez D.J."/>
            <person name="Hector R.E."/>
            <person name="Riley R."/>
            <person name="Sun H."/>
            <person name="Grigoriev I.V."/>
            <person name="Van Elsas J.D."/>
            <person name="Nichols N.N."/>
        </authorList>
    </citation>
    <scope>NUCLEOTIDE SEQUENCE [LARGE SCALE GENOMIC DNA]</scope>
    <source>
        <strain evidence="4 5">NRRL 30616</strain>
    </source>
</reference>
<feature type="domain" description="Phosphogluconate dehydrogenase NAD-binding putative C-terminal" evidence="3">
    <location>
        <begin position="211"/>
        <end position="282"/>
    </location>
</feature>
<dbReference type="InterPro" id="IPR015814">
    <property type="entry name" value="Pgluconate_DH_NAD-bd_C"/>
</dbReference>
<proteinExistence type="predicted"/>
<evidence type="ECO:0000256" key="1">
    <source>
        <dbReference type="SAM" id="MobiDB-lite"/>
    </source>
</evidence>
<feature type="compositionally biased region" description="Basic and acidic residues" evidence="1">
    <location>
        <begin position="335"/>
        <end position="345"/>
    </location>
</feature>
<dbReference type="EMBL" id="KV875093">
    <property type="protein sequence ID" value="OIW34866.1"/>
    <property type="molecule type" value="Genomic_DNA"/>
</dbReference>
<protein>
    <submittedName>
        <fullName evidence="4">6-phosphogluconate dehydrogenase</fullName>
    </submittedName>
</protein>
<dbReference type="Pfam" id="PF03807">
    <property type="entry name" value="F420_oxidored"/>
    <property type="match status" value="1"/>
</dbReference>
<dbReference type="Pfam" id="PF09130">
    <property type="entry name" value="DUF1932"/>
    <property type="match status" value="1"/>
</dbReference>
<evidence type="ECO:0000313" key="4">
    <source>
        <dbReference type="EMBL" id="OIW34866.1"/>
    </source>
</evidence>
<dbReference type="InParanoid" id="A0A1J7K3V3"/>
<dbReference type="InterPro" id="IPR036291">
    <property type="entry name" value="NAD(P)-bd_dom_sf"/>
</dbReference>
<dbReference type="InterPro" id="IPR028939">
    <property type="entry name" value="P5C_Rdtase_cat_N"/>
</dbReference>
<dbReference type="AlphaFoldDB" id="A0A1J7K3V3"/>
<dbReference type="STRING" id="1408157.A0A1J7K3V3"/>
<evidence type="ECO:0000313" key="5">
    <source>
        <dbReference type="Proteomes" id="UP000182658"/>
    </source>
</evidence>
<evidence type="ECO:0000259" key="3">
    <source>
        <dbReference type="Pfam" id="PF09130"/>
    </source>
</evidence>
<dbReference type="InterPro" id="IPR013328">
    <property type="entry name" value="6PGD_dom2"/>
</dbReference>
<dbReference type="Proteomes" id="UP000182658">
    <property type="component" value="Unassembled WGS sequence"/>
</dbReference>
<dbReference type="Gene3D" id="3.40.50.720">
    <property type="entry name" value="NAD(P)-binding Rossmann-like Domain"/>
    <property type="match status" value="1"/>
</dbReference>
<gene>
    <name evidence="4" type="ORF">CONLIGDRAFT_688890</name>
</gene>
<keyword evidence="5" id="KW-1185">Reference proteome</keyword>
<dbReference type="OrthoDB" id="9988102at2759"/>
<feature type="domain" description="Pyrroline-5-carboxylate reductase catalytic N-terminal" evidence="2">
    <location>
        <begin position="9"/>
        <end position="86"/>
    </location>
</feature>
<feature type="region of interest" description="Disordered" evidence="1">
    <location>
        <begin position="321"/>
        <end position="345"/>
    </location>
</feature>
<organism evidence="4 5">
    <name type="scientific">Coniochaeta ligniaria NRRL 30616</name>
    <dbReference type="NCBI Taxonomy" id="1408157"/>
    <lineage>
        <taxon>Eukaryota</taxon>
        <taxon>Fungi</taxon>
        <taxon>Dikarya</taxon>
        <taxon>Ascomycota</taxon>
        <taxon>Pezizomycotina</taxon>
        <taxon>Sordariomycetes</taxon>
        <taxon>Sordariomycetidae</taxon>
        <taxon>Coniochaetales</taxon>
        <taxon>Coniochaetaceae</taxon>
        <taxon>Coniochaeta</taxon>
    </lineage>
</organism>
<dbReference type="SUPFAM" id="SSF51735">
    <property type="entry name" value="NAD(P)-binding Rossmann-fold domains"/>
    <property type="match status" value="1"/>
</dbReference>
<evidence type="ECO:0000259" key="2">
    <source>
        <dbReference type="Pfam" id="PF03807"/>
    </source>
</evidence>
<dbReference type="Gene3D" id="1.10.1040.10">
    <property type="entry name" value="N-(1-d-carboxylethyl)-l-norvaline Dehydrogenase, domain 2"/>
    <property type="match status" value="1"/>
</dbReference>